<sequence length="164" mass="18487">MQDISKGVVESQQRKDKMGEGQWTISWIWMGTDTSVAATNKVILNGLHIEWSKAVWWLEKEWLALVGFDEERAEEAAAYATWQAELYTKLVARFELIWAGLQDLEAVPNEGEEEEQVELDEDEMDEEGDDGDDGEGGDDNENEVNKENKENKGLVSSGSDGEDE</sequence>
<feature type="compositionally biased region" description="Acidic residues" evidence="1">
    <location>
        <begin position="110"/>
        <end position="142"/>
    </location>
</feature>
<evidence type="ECO:0000256" key="1">
    <source>
        <dbReference type="SAM" id="MobiDB-lite"/>
    </source>
</evidence>
<accession>A0AAD7D7W0</accession>
<evidence type="ECO:0000313" key="2">
    <source>
        <dbReference type="EMBL" id="KAJ7683543.1"/>
    </source>
</evidence>
<organism evidence="2 3">
    <name type="scientific">Mycena rosella</name>
    <name type="common">Pink bonnet</name>
    <name type="synonym">Agaricus rosellus</name>
    <dbReference type="NCBI Taxonomy" id="1033263"/>
    <lineage>
        <taxon>Eukaryota</taxon>
        <taxon>Fungi</taxon>
        <taxon>Dikarya</taxon>
        <taxon>Basidiomycota</taxon>
        <taxon>Agaricomycotina</taxon>
        <taxon>Agaricomycetes</taxon>
        <taxon>Agaricomycetidae</taxon>
        <taxon>Agaricales</taxon>
        <taxon>Marasmiineae</taxon>
        <taxon>Mycenaceae</taxon>
        <taxon>Mycena</taxon>
    </lineage>
</organism>
<reference evidence="2" key="1">
    <citation type="submission" date="2023-03" db="EMBL/GenBank/DDBJ databases">
        <title>Massive genome expansion in bonnet fungi (Mycena s.s.) driven by repeated elements and novel gene families across ecological guilds.</title>
        <authorList>
            <consortium name="Lawrence Berkeley National Laboratory"/>
            <person name="Harder C.B."/>
            <person name="Miyauchi S."/>
            <person name="Viragh M."/>
            <person name="Kuo A."/>
            <person name="Thoen E."/>
            <person name="Andreopoulos B."/>
            <person name="Lu D."/>
            <person name="Skrede I."/>
            <person name="Drula E."/>
            <person name="Henrissat B."/>
            <person name="Morin E."/>
            <person name="Kohler A."/>
            <person name="Barry K."/>
            <person name="LaButti K."/>
            <person name="Morin E."/>
            <person name="Salamov A."/>
            <person name="Lipzen A."/>
            <person name="Mereny Z."/>
            <person name="Hegedus B."/>
            <person name="Baldrian P."/>
            <person name="Stursova M."/>
            <person name="Weitz H."/>
            <person name="Taylor A."/>
            <person name="Grigoriev I.V."/>
            <person name="Nagy L.G."/>
            <person name="Martin F."/>
            <person name="Kauserud H."/>
        </authorList>
    </citation>
    <scope>NUCLEOTIDE SEQUENCE</scope>
    <source>
        <strain evidence="2">CBHHK067</strain>
    </source>
</reference>
<name>A0AAD7D7W0_MYCRO</name>
<dbReference type="EMBL" id="JARKIE010000107">
    <property type="protein sequence ID" value="KAJ7683543.1"/>
    <property type="molecule type" value="Genomic_DNA"/>
</dbReference>
<keyword evidence="3" id="KW-1185">Reference proteome</keyword>
<feature type="compositionally biased region" description="Polar residues" evidence="1">
    <location>
        <begin position="154"/>
        <end position="164"/>
    </location>
</feature>
<gene>
    <name evidence="2" type="ORF">B0H17DRAFT_1205054</name>
</gene>
<proteinExistence type="predicted"/>
<feature type="compositionally biased region" description="Basic and acidic residues" evidence="1">
    <location>
        <begin position="143"/>
        <end position="152"/>
    </location>
</feature>
<dbReference type="AlphaFoldDB" id="A0AAD7D7W0"/>
<feature type="region of interest" description="Disordered" evidence="1">
    <location>
        <begin position="104"/>
        <end position="164"/>
    </location>
</feature>
<comment type="caution">
    <text evidence="2">The sequence shown here is derived from an EMBL/GenBank/DDBJ whole genome shotgun (WGS) entry which is preliminary data.</text>
</comment>
<dbReference type="Proteomes" id="UP001221757">
    <property type="component" value="Unassembled WGS sequence"/>
</dbReference>
<evidence type="ECO:0000313" key="3">
    <source>
        <dbReference type="Proteomes" id="UP001221757"/>
    </source>
</evidence>
<protein>
    <submittedName>
        <fullName evidence="2">Uncharacterized protein</fullName>
    </submittedName>
</protein>